<dbReference type="EMBL" id="BPLR01018617">
    <property type="protein sequence ID" value="GIZ01024.1"/>
    <property type="molecule type" value="Genomic_DNA"/>
</dbReference>
<organism evidence="1 2">
    <name type="scientific">Caerostris extrusa</name>
    <name type="common">Bark spider</name>
    <name type="synonym">Caerostris bankana</name>
    <dbReference type="NCBI Taxonomy" id="172846"/>
    <lineage>
        <taxon>Eukaryota</taxon>
        <taxon>Metazoa</taxon>
        <taxon>Ecdysozoa</taxon>
        <taxon>Arthropoda</taxon>
        <taxon>Chelicerata</taxon>
        <taxon>Arachnida</taxon>
        <taxon>Araneae</taxon>
        <taxon>Araneomorphae</taxon>
        <taxon>Entelegynae</taxon>
        <taxon>Araneoidea</taxon>
        <taxon>Araneidae</taxon>
        <taxon>Caerostris</taxon>
    </lineage>
</organism>
<comment type="caution">
    <text evidence="1">The sequence shown here is derived from an EMBL/GenBank/DDBJ whole genome shotgun (WGS) entry which is preliminary data.</text>
</comment>
<evidence type="ECO:0000313" key="1">
    <source>
        <dbReference type="EMBL" id="GIZ01024.1"/>
    </source>
</evidence>
<reference evidence="1 2" key="1">
    <citation type="submission" date="2021-06" db="EMBL/GenBank/DDBJ databases">
        <title>Caerostris extrusa draft genome.</title>
        <authorList>
            <person name="Kono N."/>
            <person name="Arakawa K."/>
        </authorList>
    </citation>
    <scope>NUCLEOTIDE SEQUENCE [LARGE SCALE GENOMIC DNA]</scope>
</reference>
<keyword evidence="2" id="KW-1185">Reference proteome</keyword>
<protein>
    <submittedName>
        <fullName evidence="1">Uncharacterized protein</fullName>
    </submittedName>
</protein>
<name>A0AAV4Y2D9_CAEEX</name>
<sequence>MDLTPFRYQPVHYRLKRKLPSCGGFMSDIGVTSLILVAARRISDTSKHVCVMDLTPFCYEAVHYELKRKLPTCGGLVSDIRATSFWLQREEFRHSLKNGYKTDLI</sequence>
<dbReference type="Proteomes" id="UP001054945">
    <property type="component" value="Unassembled WGS sequence"/>
</dbReference>
<gene>
    <name evidence="1" type="ORF">CEXT_379111</name>
</gene>
<accession>A0AAV4Y2D9</accession>
<dbReference type="AlphaFoldDB" id="A0AAV4Y2D9"/>
<proteinExistence type="predicted"/>
<evidence type="ECO:0000313" key="2">
    <source>
        <dbReference type="Proteomes" id="UP001054945"/>
    </source>
</evidence>